<reference evidence="1" key="1">
    <citation type="submission" date="2023-05" db="EMBL/GenBank/DDBJ databases">
        <authorList>
            <person name="Huff M."/>
        </authorList>
    </citation>
    <scope>NUCLEOTIDE SEQUENCE</scope>
</reference>
<organism evidence="1 2">
    <name type="scientific">Fraxinus pennsylvanica</name>
    <dbReference type="NCBI Taxonomy" id="56036"/>
    <lineage>
        <taxon>Eukaryota</taxon>
        <taxon>Viridiplantae</taxon>
        <taxon>Streptophyta</taxon>
        <taxon>Embryophyta</taxon>
        <taxon>Tracheophyta</taxon>
        <taxon>Spermatophyta</taxon>
        <taxon>Magnoliopsida</taxon>
        <taxon>eudicotyledons</taxon>
        <taxon>Gunneridae</taxon>
        <taxon>Pentapetalae</taxon>
        <taxon>asterids</taxon>
        <taxon>lamiids</taxon>
        <taxon>Lamiales</taxon>
        <taxon>Oleaceae</taxon>
        <taxon>Oleeae</taxon>
        <taxon>Fraxinus</taxon>
    </lineage>
</organism>
<sequence length="237" mass="25955">MSSFPHLITTKLTTDNFPLWKVQITAYLQGQDLYQYIDGTLVTPPETISTTDADVFSPNPAFASWKKTDKLVLSILFSSISEIGLGHVLSSKNSRALWQALHSLFSHQSQAKQFQSASSPNIESSSQPSTPISSQVHLPLFPQSILGPGPSPTSNQPLTVSSILDTFEITNPFQIPNSATLNSSENPIVIPPRSPIMTRSHTNSSRPRVRMDGTIPYPSRACFSTTFQSLKIPTLTL</sequence>
<name>A0AAD1Z5P4_9LAMI</name>
<gene>
    <name evidence="1" type="ORF">FPE_LOCUS10213</name>
</gene>
<dbReference type="EMBL" id="OU503041">
    <property type="protein sequence ID" value="CAI9762783.1"/>
    <property type="molecule type" value="Genomic_DNA"/>
</dbReference>
<accession>A0AAD1Z5P4</accession>
<dbReference type="PANTHER" id="PTHR47481:SF10">
    <property type="entry name" value="COPIA-LIKE POLYPROTEIN_RETROTRANSPOSON"/>
    <property type="match status" value="1"/>
</dbReference>
<dbReference type="Proteomes" id="UP000834106">
    <property type="component" value="Chromosome 6"/>
</dbReference>
<dbReference type="PANTHER" id="PTHR47481">
    <property type="match status" value="1"/>
</dbReference>
<evidence type="ECO:0000313" key="1">
    <source>
        <dbReference type="EMBL" id="CAI9762783.1"/>
    </source>
</evidence>
<dbReference type="Pfam" id="PF14223">
    <property type="entry name" value="Retrotran_gag_2"/>
    <property type="match status" value="1"/>
</dbReference>
<evidence type="ECO:0008006" key="3">
    <source>
        <dbReference type="Google" id="ProtNLM"/>
    </source>
</evidence>
<evidence type="ECO:0000313" key="2">
    <source>
        <dbReference type="Proteomes" id="UP000834106"/>
    </source>
</evidence>
<keyword evidence="2" id="KW-1185">Reference proteome</keyword>
<proteinExistence type="predicted"/>
<dbReference type="AlphaFoldDB" id="A0AAD1Z5P4"/>
<protein>
    <recommendedName>
        <fullName evidence="3">Retrotransposon Copia-like N-terminal domain-containing protein</fullName>
    </recommendedName>
</protein>